<protein>
    <submittedName>
        <fullName evidence="3">LysM domain-containing protein</fullName>
    </submittedName>
</protein>
<gene>
    <name evidence="3" type="ORF">ABU614_00390</name>
</gene>
<sequence length="553" mass="58433">MYLSPDSIGGAPMLSPQSSPTTHTVAPGETLLQIADTYGVTPQALREANPELFRDTWRQDEAQQAGRADPIFHGDTLNIPAAPMSVTEGPIDSPYDAGHGTSKSEYAGAVGSVKVMHNPGDNVTRATQTNETGADSIFKISNEVSVEVGWTKKDGSTEFSVVGANVTLVRAEGRAGPFEAEGAIGIGFRARYKVILPGENHDPAQVAQINPFDPSTIPPGASVIMDGQQYEQTDLAGSFKHIGGESQVKDARGSAYVITRDPHSNQVTVMKGPCSALESFSGGGLRFNQHGVEASISVGGQTNVSDSTLRTARFDLDSSEGRAAYERFVVTGRAEQGEPGVEGVATVQRLDVSSQGRVKLHLATGAAELEGDIAMGGANAGSVIQTTHPDGSIALTREFSYGDNVPLTVTQYFDAQGNEVRSERTYEYTVDTGGQGNHSAQQINWVLSGGVTESGPAQPGQKLKLTFTEAEMQSLNAKAEKAGDTMPQIAHFTDDGDGRSASTLQFAIGMARNMNQNKYGFAGTLLDISDAADGHAGRGFVRLDMDVRRHVPG</sequence>
<dbReference type="AlphaFoldDB" id="A0AAU8MSW6"/>
<dbReference type="PROSITE" id="PS51782">
    <property type="entry name" value="LYSM"/>
    <property type="match status" value="1"/>
</dbReference>
<organism evidence="3">
    <name type="scientific">Lysobacter firmicutimachus</name>
    <dbReference type="NCBI Taxonomy" id="1792846"/>
    <lineage>
        <taxon>Bacteria</taxon>
        <taxon>Pseudomonadati</taxon>
        <taxon>Pseudomonadota</taxon>
        <taxon>Gammaproteobacteria</taxon>
        <taxon>Lysobacterales</taxon>
        <taxon>Lysobacteraceae</taxon>
        <taxon>Lysobacter</taxon>
    </lineage>
</organism>
<dbReference type="Pfam" id="PF01476">
    <property type="entry name" value="LysM"/>
    <property type="match status" value="1"/>
</dbReference>
<feature type="compositionally biased region" description="Polar residues" evidence="1">
    <location>
        <begin position="15"/>
        <end position="24"/>
    </location>
</feature>
<feature type="region of interest" description="Disordered" evidence="1">
    <location>
        <begin position="1"/>
        <end position="25"/>
    </location>
</feature>
<evidence type="ECO:0000313" key="3">
    <source>
        <dbReference type="EMBL" id="XCO75296.1"/>
    </source>
</evidence>
<proteinExistence type="predicted"/>
<dbReference type="SMART" id="SM00257">
    <property type="entry name" value="LysM"/>
    <property type="match status" value="1"/>
</dbReference>
<dbReference type="Gene3D" id="3.10.350.10">
    <property type="entry name" value="LysM domain"/>
    <property type="match status" value="1"/>
</dbReference>
<dbReference type="InterPro" id="IPR036779">
    <property type="entry name" value="LysM_dom_sf"/>
</dbReference>
<feature type="domain" description="LysM" evidence="2">
    <location>
        <begin position="21"/>
        <end position="79"/>
    </location>
</feature>
<dbReference type="EMBL" id="CP159925">
    <property type="protein sequence ID" value="XCO75296.1"/>
    <property type="molecule type" value="Genomic_DNA"/>
</dbReference>
<dbReference type="SUPFAM" id="SSF54106">
    <property type="entry name" value="LysM domain"/>
    <property type="match status" value="1"/>
</dbReference>
<reference evidence="3" key="1">
    <citation type="submission" date="2024-06" db="EMBL/GenBank/DDBJ databases">
        <authorList>
            <person name="Li S."/>
        </authorList>
    </citation>
    <scope>NUCLEOTIDE SEQUENCE</scope>
    <source>
        <strain evidence="3">SR10</strain>
    </source>
</reference>
<evidence type="ECO:0000259" key="2">
    <source>
        <dbReference type="PROSITE" id="PS51782"/>
    </source>
</evidence>
<dbReference type="InterPro" id="IPR018392">
    <property type="entry name" value="LysM"/>
</dbReference>
<accession>A0AAU8MSW6</accession>
<dbReference type="RefSeq" id="WP_363798197.1">
    <property type="nucleotide sequence ID" value="NZ_CP159925.1"/>
</dbReference>
<dbReference type="CDD" id="cd00118">
    <property type="entry name" value="LysM"/>
    <property type="match status" value="1"/>
</dbReference>
<name>A0AAU8MSW6_9GAMM</name>
<evidence type="ECO:0000256" key="1">
    <source>
        <dbReference type="SAM" id="MobiDB-lite"/>
    </source>
</evidence>